<evidence type="ECO:0000256" key="6">
    <source>
        <dbReference type="SAM" id="Phobius"/>
    </source>
</evidence>
<dbReference type="PANTHER" id="PTHR45649">
    <property type="entry name" value="AMINO-ACID PERMEASE BAT1"/>
    <property type="match status" value="1"/>
</dbReference>
<dbReference type="Pfam" id="PF13520">
    <property type="entry name" value="AA_permease_2"/>
    <property type="match status" value="1"/>
</dbReference>
<feature type="transmembrane region" description="Helical" evidence="6">
    <location>
        <begin position="459"/>
        <end position="478"/>
    </location>
</feature>
<dbReference type="KEGG" id="fox:FOXG_17218"/>
<evidence type="ECO:0008006" key="9">
    <source>
        <dbReference type="Google" id="ProtNLM"/>
    </source>
</evidence>
<sequence length="554" mass="60007">MAHHSATRDEFVGTNRAVERPYEESIGSTTMPTVGGDTIENGTISAFGYAPAYRRVLGALVGVAIVMALSSPLGAIMVVGSYQVTYAGYWGLSWGWILPNLMMLPQAIAIAELCSSMPVNGGFYWWSAALAPRKLSRPVAFIVGWFNVLSLATALAAFAYAIAAGIAETITIATEHEFSNAELMGISMGVITLWASLMLLRLENVSIVMIITATFLGLSCIGFIIALPVRHSMLDIPFASAEDVFGSYKNYSSDWPETGIAVPFCFYGALFVNSIWAAPAYVAEETHDARREAPKAIMESFVCTAILGLGICLAFAFCIPDMDAVVEDKTGYPFFVIVSDHWGGPSTVAFLLLGSFFSTIGGSGMLLTYATQVAAFARDGGLPYSSYLSRVHQRTNMPLAATGLLLCLSYLFLLLSLSSHASDIVYSLATLASLIIWATPITFRLFARDRWVPGPFYTGRFSWTIHLLGVLTSAYFLITRAFPPTKDELPLTIIVVLGVLVASVLAYVLGGGDFKGLDLVALESWRHNNRHCIEGTVDFADIVRQSTVDHMINK</sequence>
<reference evidence="7" key="1">
    <citation type="submission" date="2007-04" db="EMBL/GenBank/DDBJ databases">
        <authorList>
            <consortium name="The Broad Institute Genome Sequencing Platform"/>
            <person name="Birren B."/>
            <person name="Lander E."/>
            <person name="Galagan J."/>
            <person name="Nusbaum C."/>
            <person name="Devon K."/>
            <person name="Ma L.-J."/>
            <person name="Jaffe D."/>
            <person name="Butler J."/>
            <person name="Alvarez P."/>
            <person name="Gnerre S."/>
            <person name="Grabherr M."/>
            <person name="Kleber M."/>
            <person name="Mauceli E."/>
            <person name="Brockman W."/>
            <person name="MacCallum I.A."/>
            <person name="Young S."/>
            <person name="LaButti K."/>
            <person name="DeCaprio D."/>
            <person name="Crawford M."/>
            <person name="Koehrsen M."/>
            <person name="Engels R."/>
            <person name="Montgomery P."/>
            <person name="Pearson M."/>
            <person name="Howarth C."/>
            <person name="Larson L."/>
            <person name="White J."/>
            <person name="O'Leary S."/>
            <person name="Kodira C."/>
            <person name="Zeng Q."/>
            <person name="Yandava C."/>
            <person name="Alvarado L."/>
            <person name="Kistler C."/>
            <person name="Shim W.-B."/>
            <person name="Kang S."/>
            <person name="Woloshuk C."/>
        </authorList>
    </citation>
    <scope>NUCLEOTIDE SEQUENCE</scope>
    <source>
        <strain evidence="7">4287</strain>
    </source>
</reference>
<feature type="transmembrane region" description="Helical" evidence="6">
    <location>
        <begin position="398"/>
        <end position="418"/>
    </location>
</feature>
<feature type="transmembrane region" description="Helical" evidence="6">
    <location>
        <begin position="424"/>
        <end position="447"/>
    </location>
</feature>
<keyword evidence="2" id="KW-0813">Transport</keyword>
<reference evidence="7" key="2">
    <citation type="journal article" date="2010" name="Nature">
        <title>Comparative genomics reveals mobile pathogenicity chromosomes in Fusarium.</title>
        <authorList>
            <person name="Ma L.J."/>
            <person name="van der Does H.C."/>
            <person name="Borkovich K.A."/>
            <person name="Coleman J.J."/>
            <person name="Daboussi M.J."/>
            <person name="Di Pietro A."/>
            <person name="Dufresne M."/>
            <person name="Freitag M."/>
            <person name="Grabherr M."/>
            <person name="Henrissat B."/>
            <person name="Houterman P.M."/>
            <person name="Kang S."/>
            <person name="Shim W.B."/>
            <person name="Woloshuk C."/>
            <person name="Xie X."/>
            <person name="Xu J.R."/>
            <person name="Antoniw J."/>
            <person name="Baker S.E."/>
            <person name="Bluhm B.H."/>
            <person name="Breakspear A."/>
            <person name="Brown D.W."/>
            <person name="Butchko R.A."/>
            <person name="Chapman S."/>
            <person name="Coulson R."/>
            <person name="Coutinho P.M."/>
            <person name="Danchin E.G."/>
            <person name="Diener A."/>
            <person name="Gale L.R."/>
            <person name="Gardiner D.M."/>
            <person name="Goff S."/>
            <person name="Hammond-Kosack K.E."/>
            <person name="Hilburn K."/>
            <person name="Hua-Van A."/>
            <person name="Jonkers W."/>
            <person name="Kazan K."/>
            <person name="Kodira C.D."/>
            <person name="Koehrsen M."/>
            <person name="Kumar L."/>
            <person name="Lee Y.H."/>
            <person name="Li L."/>
            <person name="Manners J.M."/>
            <person name="Miranda-Saavedra D."/>
            <person name="Mukherjee M."/>
            <person name="Park G."/>
            <person name="Park J."/>
            <person name="Park S.Y."/>
            <person name="Proctor R.H."/>
            <person name="Regev A."/>
            <person name="Ruiz-Roldan M.C."/>
            <person name="Sain D."/>
            <person name="Sakthikumar S."/>
            <person name="Sykes S."/>
            <person name="Schwartz D.C."/>
            <person name="Turgeon B.G."/>
            <person name="Wapinski I."/>
            <person name="Yoder O."/>
            <person name="Young S."/>
            <person name="Zeng Q."/>
            <person name="Zhou S."/>
            <person name="Galagan J."/>
            <person name="Cuomo C.A."/>
            <person name="Kistler H.C."/>
            <person name="Rep M."/>
        </authorList>
    </citation>
    <scope>NUCLEOTIDE SEQUENCE [LARGE SCALE GENOMIC DNA]</scope>
    <source>
        <strain evidence="7">4287</strain>
    </source>
</reference>
<feature type="transmembrane region" description="Helical" evidence="6">
    <location>
        <begin position="260"/>
        <end position="284"/>
    </location>
</feature>
<keyword evidence="3 6" id="KW-0812">Transmembrane</keyword>
<dbReference type="PANTHER" id="PTHR45649:SF6">
    <property type="entry name" value="GABA-SPECIFIC PERMEASE"/>
    <property type="match status" value="1"/>
</dbReference>
<dbReference type="RefSeq" id="XP_018258148.1">
    <property type="nucleotide sequence ID" value="XM_018397236.1"/>
</dbReference>
<feature type="transmembrane region" description="Helical" evidence="6">
    <location>
        <begin position="207"/>
        <end position="229"/>
    </location>
</feature>
<evidence type="ECO:0000256" key="5">
    <source>
        <dbReference type="ARBA" id="ARBA00023136"/>
    </source>
</evidence>
<dbReference type="AlphaFoldDB" id="A0A0J9WB61"/>
<feature type="transmembrane region" description="Helical" evidence="6">
    <location>
        <begin position="296"/>
        <end position="317"/>
    </location>
</feature>
<evidence type="ECO:0000256" key="4">
    <source>
        <dbReference type="ARBA" id="ARBA00022989"/>
    </source>
</evidence>
<evidence type="ECO:0000256" key="1">
    <source>
        <dbReference type="ARBA" id="ARBA00004141"/>
    </source>
</evidence>
<feature type="transmembrane region" description="Helical" evidence="6">
    <location>
        <begin position="102"/>
        <end position="126"/>
    </location>
</feature>
<feature type="transmembrane region" description="Helical" evidence="6">
    <location>
        <begin position="183"/>
        <end position="200"/>
    </location>
</feature>
<keyword evidence="4 6" id="KW-1133">Transmembrane helix</keyword>
<organism evidence="7 8">
    <name type="scientific">Fusarium oxysporum f. sp. lycopersici (strain 4287 / CBS 123668 / FGSC 9935 / NRRL 34936)</name>
    <name type="common">Fusarium vascular wilt of tomato</name>
    <dbReference type="NCBI Taxonomy" id="426428"/>
    <lineage>
        <taxon>Eukaryota</taxon>
        <taxon>Fungi</taxon>
        <taxon>Dikarya</taxon>
        <taxon>Ascomycota</taxon>
        <taxon>Pezizomycotina</taxon>
        <taxon>Sordariomycetes</taxon>
        <taxon>Hypocreomycetidae</taxon>
        <taxon>Hypocreales</taxon>
        <taxon>Nectriaceae</taxon>
        <taxon>Fusarium</taxon>
        <taxon>Fusarium oxysporum species complex</taxon>
    </lineage>
</organism>
<dbReference type="PIRSF" id="PIRSF006060">
    <property type="entry name" value="AA_transporter"/>
    <property type="match status" value="1"/>
</dbReference>
<dbReference type="GeneID" id="28958009"/>
<feature type="transmembrane region" description="Helical" evidence="6">
    <location>
        <begin position="490"/>
        <end position="509"/>
    </location>
</feature>
<accession>A0A0J9WB61</accession>
<proteinExistence type="predicted"/>
<comment type="subcellular location">
    <subcellularLocation>
        <location evidence="1">Membrane</location>
        <topology evidence="1">Multi-pass membrane protein</topology>
    </subcellularLocation>
</comment>
<dbReference type="InterPro" id="IPR002293">
    <property type="entry name" value="AA/rel_permease1"/>
</dbReference>
<feature type="transmembrane region" description="Helical" evidence="6">
    <location>
        <begin position="138"/>
        <end position="163"/>
    </location>
</feature>
<dbReference type="OrthoDB" id="4476201at2759"/>
<protein>
    <recommendedName>
        <fullName evidence="9">Amino acid transporter</fullName>
    </recommendedName>
</protein>
<name>A0A0J9WB61_FUSO4</name>
<evidence type="ECO:0000313" key="8">
    <source>
        <dbReference type="Proteomes" id="UP000009097"/>
    </source>
</evidence>
<dbReference type="GO" id="GO:0022857">
    <property type="term" value="F:transmembrane transporter activity"/>
    <property type="evidence" value="ECO:0007669"/>
    <property type="project" value="InterPro"/>
</dbReference>
<evidence type="ECO:0000256" key="2">
    <source>
        <dbReference type="ARBA" id="ARBA00022448"/>
    </source>
</evidence>
<gene>
    <name evidence="7" type="ORF">FOXG_17218</name>
</gene>
<feature type="transmembrane region" description="Helical" evidence="6">
    <location>
        <begin position="348"/>
        <end position="377"/>
    </location>
</feature>
<keyword evidence="5 6" id="KW-0472">Membrane</keyword>
<dbReference type="GO" id="GO:0016020">
    <property type="term" value="C:membrane"/>
    <property type="evidence" value="ECO:0007669"/>
    <property type="project" value="UniProtKB-SubCell"/>
</dbReference>
<dbReference type="EMBL" id="DS231740">
    <property type="protein sequence ID" value="KNB20103.1"/>
    <property type="molecule type" value="Genomic_DNA"/>
</dbReference>
<dbReference type="Proteomes" id="UP000009097">
    <property type="component" value="Unassembled WGS sequence"/>
</dbReference>
<feature type="transmembrane region" description="Helical" evidence="6">
    <location>
        <begin position="56"/>
        <end position="82"/>
    </location>
</feature>
<dbReference type="VEuPathDB" id="FungiDB:FOXG_17218"/>
<dbReference type="Gene3D" id="1.20.1740.10">
    <property type="entry name" value="Amino acid/polyamine transporter I"/>
    <property type="match status" value="1"/>
</dbReference>
<evidence type="ECO:0000256" key="3">
    <source>
        <dbReference type="ARBA" id="ARBA00022692"/>
    </source>
</evidence>
<evidence type="ECO:0000313" key="7">
    <source>
        <dbReference type="EMBL" id="KNB20103.1"/>
    </source>
</evidence>